<keyword evidence="8" id="KW-1185">Reference proteome</keyword>
<dbReference type="SUPFAM" id="SSF140996">
    <property type="entry name" value="Hermes dimerisation domain"/>
    <property type="match status" value="1"/>
</dbReference>
<dbReference type="GO" id="GO:0005634">
    <property type="term" value="C:nucleus"/>
    <property type="evidence" value="ECO:0007669"/>
    <property type="project" value="UniProtKB-SubCell"/>
</dbReference>
<sequence length="726" mass="81746">MSYYVYWLKKKITSYLLVWKRKMFSQKKKHNYLPRPSYQKVRIPSRFLNKANGQNGGKTVGQIGMLHRVEYLLSAISVVLVAIIPETETLSRKSRLNQSSMTTFMFNQKKTSNAKKEQLDKLVTLMICKDNLPLTILQREGFRNLMAAAVPDYKLPCYERMRDTLIHNLHEEVAAAVKKRLASSPACSVMMDFWSSNAMEGFLGVSCSAVTCDYVPFTAFLALREMPKNHTAAAVFAEYESVIEDWEINKKVNVIRCVTENARNMVAALRLQLPTFVNETEDELVEIEIEAGINVPNYLLIPEFVEFIGEADNDDGENNPLGFEDHFAFDLDFDTLLNDKSWKYNETGYNITASYHARCLPHHIQLAIKDGLLVLEKVAKDSLNLLGKIVGGIRRSVVDTKTLMDCVGFKIPMLNQTRWSSQYGMIKGTLEAIEKDPSIQSKLNSCTVHGSLTAIQIKCLRELIILLGPFKLATDAFQKEHETIGLVTPFYLDLVNKCSLDSEVNPDARSIISCKTVVEALQNSLKARLSYVLNDSLYLIGSILDPRIKTSFIKAGGLDEKAVLKAVSDVILSRYGIACERESESSANEKRQNSLDFQETSAAAKRSKFNRPMLSSVLPQSQPQSHGAREKVLEEFQNYLAEPVIVNDSGEFDLSYSPLLFWKLNEHRFPVLSLIARDVMGVPASSSNIERGFSTAVDIKSAKRNGIKAGLFQMLLFIKKNCHFLS</sequence>
<dbReference type="InterPro" id="IPR052035">
    <property type="entry name" value="ZnF_BED_domain_contain"/>
</dbReference>
<accession>A0A164Q005</accession>
<keyword evidence="2" id="KW-0479">Metal-binding</keyword>
<dbReference type="Pfam" id="PF05699">
    <property type="entry name" value="Dimer_Tnp_hAT"/>
    <property type="match status" value="1"/>
</dbReference>
<dbReference type="GO" id="GO:0046983">
    <property type="term" value="F:protein dimerization activity"/>
    <property type="evidence" value="ECO:0007669"/>
    <property type="project" value="InterPro"/>
</dbReference>
<evidence type="ECO:0000259" key="6">
    <source>
        <dbReference type="Pfam" id="PF05699"/>
    </source>
</evidence>
<name>A0A164Q005_9CRUS</name>
<dbReference type="Proteomes" id="UP000076858">
    <property type="component" value="Unassembled WGS sequence"/>
</dbReference>
<dbReference type="AlphaFoldDB" id="A0A164Q005"/>
<evidence type="ECO:0000313" key="8">
    <source>
        <dbReference type="Proteomes" id="UP000076858"/>
    </source>
</evidence>
<evidence type="ECO:0000256" key="5">
    <source>
        <dbReference type="ARBA" id="ARBA00023242"/>
    </source>
</evidence>
<evidence type="ECO:0000256" key="3">
    <source>
        <dbReference type="ARBA" id="ARBA00022771"/>
    </source>
</evidence>
<comment type="caution">
    <text evidence="7">The sequence shown here is derived from an EMBL/GenBank/DDBJ whole genome shotgun (WGS) entry which is preliminary data.</text>
</comment>
<dbReference type="SUPFAM" id="SSF53098">
    <property type="entry name" value="Ribonuclease H-like"/>
    <property type="match status" value="1"/>
</dbReference>
<keyword evidence="4" id="KW-0862">Zinc</keyword>
<reference evidence="7 8" key="1">
    <citation type="submission" date="2016-03" db="EMBL/GenBank/DDBJ databases">
        <title>EvidentialGene: Evidence-directed Construction of Genes on Genomes.</title>
        <authorList>
            <person name="Gilbert D.G."/>
            <person name="Choi J.-H."/>
            <person name="Mockaitis K."/>
            <person name="Colbourne J."/>
            <person name="Pfrender M."/>
        </authorList>
    </citation>
    <scope>NUCLEOTIDE SEQUENCE [LARGE SCALE GENOMIC DNA]</scope>
    <source>
        <strain evidence="7 8">Xinb3</strain>
        <tissue evidence="7">Complete organism</tissue>
    </source>
</reference>
<evidence type="ECO:0000313" key="7">
    <source>
        <dbReference type="EMBL" id="KZS07307.1"/>
    </source>
</evidence>
<keyword evidence="5" id="KW-0539">Nucleus</keyword>
<evidence type="ECO:0000256" key="4">
    <source>
        <dbReference type="ARBA" id="ARBA00022833"/>
    </source>
</evidence>
<gene>
    <name evidence="7" type="ORF">APZ42_028993</name>
</gene>
<dbReference type="InterPro" id="IPR008906">
    <property type="entry name" value="HATC_C_dom"/>
</dbReference>
<comment type="subcellular location">
    <subcellularLocation>
        <location evidence="1">Nucleus</location>
    </subcellularLocation>
</comment>
<dbReference type="PANTHER" id="PTHR46481">
    <property type="entry name" value="ZINC FINGER BED DOMAIN-CONTAINING PROTEIN 4"/>
    <property type="match status" value="1"/>
</dbReference>
<dbReference type="PANTHER" id="PTHR46481:SF10">
    <property type="entry name" value="ZINC FINGER BED DOMAIN-CONTAINING PROTEIN 39"/>
    <property type="match status" value="1"/>
</dbReference>
<feature type="domain" description="HAT C-terminal dimerisation" evidence="6">
    <location>
        <begin position="635"/>
        <end position="721"/>
    </location>
</feature>
<evidence type="ECO:0000256" key="1">
    <source>
        <dbReference type="ARBA" id="ARBA00004123"/>
    </source>
</evidence>
<evidence type="ECO:0000256" key="2">
    <source>
        <dbReference type="ARBA" id="ARBA00022723"/>
    </source>
</evidence>
<dbReference type="EMBL" id="LRGB01002490">
    <property type="protein sequence ID" value="KZS07307.1"/>
    <property type="molecule type" value="Genomic_DNA"/>
</dbReference>
<protein>
    <recommendedName>
        <fullName evidence="6">HAT C-terminal dimerisation domain-containing protein</fullName>
    </recommendedName>
</protein>
<dbReference type="InterPro" id="IPR012337">
    <property type="entry name" value="RNaseH-like_sf"/>
</dbReference>
<keyword evidence="3" id="KW-0863">Zinc-finger</keyword>
<proteinExistence type="predicted"/>
<dbReference type="GO" id="GO:0008270">
    <property type="term" value="F:zinc ion binding"/>
    <property type="evidence" value="ECO:0007669"/>
    <property type="project" value="UniProtKB-KW"/>
</dbReference>
<dbReference type="OrthoDB" id="10057873at2759"/>
<organism evidence="7 8">
    <name type="scientific">Daphnia magna</name>
    <dbReference type="NCBI Taxonomy" id="35525"/>
    <lineage>
        <taxon>Eukaryota</taxon>
        <taxon>Metazoa</taxon>
        <taxon>Ecdysozoa</taxon>
        <taxon>Arthropoda</taxon>
        <taxon>Crustacea</taxon>
        <taxon>Branchiopoda</taxon>
        <taxon>Diplostraca</taxon>
        <taxon>Cladocera</taxon>
        <taxon>Anomopoda</taxon>
        <taxon>Daphniidae</taxon>
        <taxon>Daphnia</taxon>
    </lineage>
</organism>